<evidence type="ECO:0000313" key="1">
    <source>
        <dbReference type="EMBL" id="EAV47195.1"/>
    </source>
</evidence>
<dbReference type="OrthoDB" id="9807580at2"/>
<evidence type="ECO:0000313" key="2">
    <source>
        <dbReference type="Proteomes" id="UP000054262"/>
    </source>
</evidence>
<dbReference type="AlphaFoldDB" id="A0P6N5"/>
<dbReference type="SFLD" id="SFLDG01212">
    <property type="entry name" value="Phytoene_synthase_like"/>
    <property type="match status" value="1"/>
</dbReference>
<name>A0P6N5_9PROT</name>
<dbReference type="Pfam" id="PF00494">
    <property type="entry name" value="SQS_PSY"/>
    <property type="match status" value="1"/>
</dbReference>
<dbReference type="InterPro" id="IPR044843">
    <property type="entry name" value="Trans_IPPS_bact-type"/>
</dbReference>
<sequence length="279" mass="32435">MTHYITLNHARNVKKHYENFPVASMLFPKKQREAAIILYQFARKCDDIADEGTWNSSQRTAQLQYYKEGLDSINTKPSVPLFVDIKQVCHEFNLQLGLLYQLMTAFEQDIAKDRYHTMSEVIDYCNKAACPAGEMILTLFGKQNKTTISLSNHLCIALAMIGMLQDIHEDFLKNRIYIPQEYFKRFNVTEAEIHRKEFTPRWSNLKDAWLTIIDHHIDSGESLKHHLTGRLKLQIKVLIGASRLLSSRMKLSKDNLFVKSPTLSKWDWGILLFKAIIRS</sequence>
<dbReference type="EMBL" id="AAUX01000001">
    <property type="protein sequence ID" value="EAV47195.1"/>
    <property type="molecule type" value="Genomic_DNA"/>
</dbReference>
<accession>A0P6N5</accession>
<comment type="caution">
    <text evidence="1">The sequence shown here is derived from an EMBL/GenBank/DDBJ whole genome shotgun (WGS) entry which is preliminary data.</text>
</comment>
<dbReference type="InterPro" id="IPR002060">
    <property type="entry name" value="Squ/phyt_synthse"/>
</dbReference>
<organism evidence="1 2">
    <name type="scientific">Methylophilales bacterium HTCC2181</name>
    <dbReference type="NCBI Taxonomy" id="383631"/>
    <lineage>
        <taxon>Bacteria</taxon>
        <taxon>Pseudomonadati</taxon>
        <taxon>Pseudomonadota</taxon>
        <taxon>Betaproteobacteria</taxon>
        <taxon>Nitrosomonadales</taxon>
        <taxon>OM43 clade</taxon>
    </lineage>
</organism>
<gene>
    <name evidence="1" type="ORF">MB2181_03940</name>
</gene>
<proteinExistence type="predicted"/>
<dbReference type="InterPro" id="IPR008949">
    <property type="entry name" value="Isoprenoid_synthase_dom_sf"/>
</dbReference>
<dbReference type="PANTHER" id="PTHR31480">
    <property type="entry name" value="BIFUNCTIONAL LYCOPENE CYCLASE/PHYTOENE SYNTHASE"/>
    <property type="match status" value="1"/>
</dbReference>
<dbReference type="Proteomes" id="UP000054262">
    <property type="component" value="Unassembled WGS sequence"/>
</dbReference>
<dbReference type="SFLD" id="SFLDG01018">
    <property type="entry name" value="Squalene/Phytoene_Synthase_Lik"/>
    <property type="match status" value="1"/>
</dbReference>
<dbReference type="SUPFAM" id="SSF48576">
    <property type="entry name" value="Terpenoid synthases"/>
    <property type="match status" value="1"/>
</dbReference>
<keyword evidence="2" id="KW-1185">Reference proteome</keyword>
<dbReference type="SFLD" id="SFLDS00005">
    <property type="entry name" value="Isoprenoid_Synthase_Type_I"/>
    <property type="match status" value="1"/>
</dbReference>
<reference evidence="1 2" key="1">
    <citation type="submission" date="2006-11" db="EMBL/GenBank/DDBJ databases">
        <authorList>
            <person name="Giovannoni S."/>
            <person name="Vergin K."/>
            <person name="Ferriera S."/>
            <person name="Johnson J."/>
            <person name="Kravitz S."/>
            <person name="Beeson K."/>
            <person name="Sutton G."/>
            <person name="Rogers Y.-H."/>
            <person name="Friedman R."/>
            <person name="Frazier M."/>
            <person name="Venter J.C."/>
        </authorList>
    </citation>
    <scope>NUCLEOTIDE SEQUENCE [LARGE SCALE GENOMIC DNA]</scope>
    <source>
        <strain evidence="1 2">HTCC2181</strain>
    </source>
</reference>
<dbReference type="Gene3D" id="1.10.600.10">
    <property type="entry name" value="Farnesyl Diphosphate Synthase"/>
    <property type="match status" value="1"/>
</dbReference>
<dbReference type="GO" id="GO:0004311">
    <property type="term" value="F:geranylgeranyl diphosphate synthase activity"/>
    <property type="evidence" value="ECO:0007669"/>
    <property type="project" value="InterPro"/>
</dbReference>
<protein>
    <submittedName>
        <fullName evidence="1">Squalene/phytoene synthase</fullName>
    </submittedName>
</protein>